<reference evidence="1 2" key="1">
    <citation type="submission" date="2016-11" db="EMBL/GenBank/DDBJ databases">
        <authorList>
            <person name="Jaros S."/>
            <person name="Januszkiewicz K."/>
            <person name="Wedrychowicz H."/>
        </authorList>
    </citation>
    <scope>NUCLEOTIDE SEQUENCE [LARGE SCALE GENOMIC DNA]</scope>
    <source>
        <strain evidence="1 2">DSM 3090</strain>
    </source>
</reference>
<sequence>MREIVRNYLFNKYDELEYKNKLTSLKFYYKYNEVNINLYFDAYDVDSLSFSVILSYDGEYYFTSLNIMNNTIKTEYLVDIPSKILGKILVDNKLEQFYFKMEEYILNNEPIKINYEKDKLFVNTIKYKKKGTNLPFWHHIRKVRMSDITLNELSEYGDISRTALIEIQNRNLTLVRTGDPKKRNNLTMILNQSGIKLN</sequence>
<dbReference type="OrthoDB" id="1819357at2"/>
<name>A0A1M6MVB8_9CLOT</name>
<proteinExistence type="predicted"/>
<dbReference type="AlphaFoldDB" id="A0A1M6MVB8"/>
<keyword evidence="2" id="KW-1185">Reference proteome</keyword>
<gene>
    <name evidence="1" type="ORF">SAMN02745248_01189</name>
</gene>
<dbReference type="RefSeq" id="WP_072903202.1">
    <property type="nucleotide sequence ID" value="NZ_FRAD01000008.1"/>
</dbReference>
<evidence type="ECO:0000313" key="2">
    <source>
        <dbReference type="Proteomes" id="UP000183952"/>
    </source>
</evidence>
<accession>A0A1M6MVB8</accession>
<organism evidence="1 2">
    <name type="scientific">Hathewaya proteolytica DSM 3090</name>
    <dbReference type="NCBI Taxonomy" id="1121331"/>
    <lineage>
        <taxon>Bacteria</taxon>
        <taxon>Bacillati</taxon>
        <taxon>Bacillota</taxon>
        <taxon>Clostridia</taxon>
        <taxon>Eubacteriales</taxon>
        <taxon>Clostridiaceae</taxon>
        <taxon>Hathewaya</taxon>
    </lineage>
</organism>
<evidence type="ECO:0000313" key="1">
    <source>
        <dbReference type="EMBL" id="SHJ87421.1"/>
    </source>
</evidence>
<dbReference type="STRING" id="1121331.SAMN02745248_01189"/>
<dbReference type="EMBL" id="FRAD01000008">
    <property type="protein sequence ID" value="SHJ87421.1"/>
    <property type="molecule type" value="Genomic_DNA"/>
</dbReference>
<dbReference type="Proteomes" id="UP000183952">
    <property type="component" value="Unassembled WGS sequence"/>
</dbReference>
<protein>
    <submittedName>
        <fullName evidence="1">Uncharacterized protein</fullName>
    </submittedName>
</protein>